<evidence type="ECO:0000256" key="1">
    <source>
        <dbReference type="SAM" id="MobiDB-lite"/>
    </source>
</evidence>
<accession>A0A8J6F011</accession>
<comment type="caution">
    <text evidence="2">The sequence shown here is derived from an EMBL/GenBank/DDBJ whole genome shotgun (WGS) entry which is preliminary data.</text>
</comment>
<keyword evidence="3" id="KW-1185">Reference proteome</keyword>
<dbReference type="EMBL" id="WNTK01000009">
    <property type="protein sequence ID" value="KAG9477719.1"/>
    <property type="molecule type" value="Genomic_DNA"/>
</dbReference>
<evidence type="ECO:0000313" key="3">
    <source>
        <dbReference type="Proteomes" id="UP000770717"/>
    </source>
</evidence>
<organism evidence="2 3">
    <name type="scientific">Eleutherodactylus coqui</name>
    <name type="common">Puerto Rican coqui</name>
    <dbReference type="NCBI Taxonomy" id="57060"/>
    <lineage>
        <taxon>Eukaryota</taxon>
        <taxon>Metazoa</taxon>
        <taxon>Chordata</taxon>
        <taxon>Craniata</taxon>
        <taxon>Vertebrata</taxon>
        <taxon>Euteleostomi</taxon>
        <taxon>Amphibia</taxon>
        <taxon>Batrachia</taxon>
        <taxon>Anura</taxon>
        <taxon>Neobatrachia</taxon>
        <taxon>Hyloidea</taxon>
        <taxon>Eleutherodactylidae</taxon>
        <taxon>Eleutherodactylinae</taxon>
        <taxon>Eleutherodactylus</taxon>
        <taxon>Eleutherodactylus</taxon>
    </lineage>
</organism>
<proteinExistence type="predicted"/>
<feature type="region of interest" description="Disordered" evidence="1">
    <location>
        <begin position="92"/>
        <end position="125"/>
    </location>
</feature>
<reference evidence="2" key="1">
    <citation type="thesis" date="2020" institute="ProQuest LLC" country="789 East Eisenhower Parkway, Ann Arbor, MI, USA">
        <title>Comparative Genomics and Chromosome Evolution.</title>
        <authorList>
            <person name="Mudd A.B."/>
        </authorList>
    </citation>
    <scope>NUCLEOTIDE SEQUENCE</scope>
    <source>
        <strain evidence="2">HN-11 Male</strain>
        <tissue evidence="2">Kidney and liver</tissue>
    </source>
</reference>
<protein>
    <submittedName>
        <fullName evidence="2">Uncharacterized protein</fullName>
    </submittedName>
</protein>
<gene>
    <name evidence="2" type="ORF">GDO78_012958</name>
</gene>
<name>A0A8J6F011_ELECQ</name>
<dbReference type="AlphaFoldDB" id="A0A8J6F011"/>
<dbReference type="Proteomes" id="UP000770717">
    <property type="component" value="Unassembled WGS sequence"/>
</dbReference>
<sequence>MTSKLIKRFSRSSADMEDISRAMQLKGQVFGLQDLMQQAQRRESRKLRNTSYMKKSPNKIPINTGKMCAFTPSNVTLRTLLNESGEDRQLGGLDYTFKTTDPNYSPPPLMILPESKGVNSMSDST</sequence>
<evidence type="ECO:0000313" key="2">
    <source>
        <dbReference type="EMBL" id="KAG9477719.1"/>
    </source>
</evidence>